<dbReference type="Pfam" id="PF00460">
    <property type="entry name" value="Flg_bb_rod"/>
    <property type="match status" value="1"/>
</dbReference>
<comment type="subcellular location">
    <subcellularLocation>
        <location evidence="1 7">Bacterial flagellum</location>
    </subcellularLocation>
    <subcellularLocation>
        <location evidence="2 7">Secreted</location>
    </subcellularLocation>
</comment>
<dbReference type="InterPro" id="IPR001444">
    <property type="entry name" value="Flag_bb_rod_N"/>
</dbReference>
<dbReference type="KEGG" id="mana:MAMMFC1_01055"/>
<reference evidence="11 12" key="1">
    <citation type="journal article" date="2018" name="Int. J. Syst. Evol. Microbiol.">
        <title>Methylomusa anaerophila gen. nov., sp. nov., an anaerobic methanol-utilizing bacterium isolated from a microbial fuel cell.</title>
        <authorList>
            <person name="Amano N."/>
            <person name="Yamamuro A."/>
            <person name="Miyahara M."/>
            <person name="Kouzuma A."/>
            <person name="Abe T."/>
            <person name="Watanabe K."/>
        </authorList>
    </citation>
    <scope>NUCLEOTIDE SEQUENCE [LARGE SCALE GENOMIC DNA]</scope>
    <source>
        <strain evidence="11 12">MMFC1</strain>
    </source>
</reference>
<dbReference type="Pfam" id="PF06429">
    <property type="entry name" value="Flg_bbr_C"/>
    <property type="match status" value="1"/>
</dbReference>
<keyword evidence="11" id="KW-0969">Cilium</keyword>
<evidence type="ECO:0000256" key="7">
    <source>
        <dbReference type="RuleBase" id="RU362065"/>
    </source>
</evidence>
<dbReference type="GO" id="GO:0005198">
    <property type="term" value="F:structural molecule activity"/>
    <property type="evidence" value="ECO:0007669"/>
    <property type="project" value="UniProtKB-UniRule"/>
</dbReference>
<keyword evidence="11" id="KW-0966">Cell projection</keyword>
<evidence type="ECO:0000259" key="9">
    <source>
        <dbReference type="Pfam" id="PF06429"/>
    </source>
</evidence>
<proteinExistence type="inferred from homology"/>
<evidence type="ECO:0000259" key="10">
    <source>
        <dbReference type="Pfam" id="PF22638"/>
    </source>
</evidence>
<dbReference type="AlphaFoldDB" id="A0A348AH56"/>
<dbReference type="GO" id="GO:0044780">
    <property type="term" value="P:bacterial-type flagellum assembly"/>
    <property type="evidence" value="ECO:0007669"/>
    <property type="project" value="InterPro"/>
</dbReference>
<organism evidence="11 12">
    <name type="scientific">Methylomusa anaerophila</name>
    <dbReference type="NCBI Taxonomy" id="1930071"/>
    <lineage>
        <taxon>Bacteria</taxon>
        <taxon>Bacillati</taxon>
        <taxon>Bacillota</taxon>
        <taxon>Negativicutes</taxon>
        <taxon>Selenomonadales</taxon>
        <taxon>Sporomusaceae</taxon>
        <taxon>Methylomusa</taxon>
    </lineage>
</organism>
<protein>
    <recommendedName>
        <fullName evidence="4 7">Flagellar hook-associated protein 1</fullName>
        <shortName evidence="7">HAP1</shortName>
    </recommendedName>
</protein>
<dbReference type="InterPro" id="IPR019776">
    <property type="entry name" value="Flagellar_basal_body_rod_CS"/>
</dbReference>
<evidence type="ECO:0000256" key="1">
    <source>
        <dbReference type="ARBA" id="ARBA00004365"/>
    </source>
</evidence>
<dbReference type="PANTHER" id="PTHR30033">
    <property type="entry name" value="FLAGELLAR HOOK-ASSOCIATED PROTEIN 1"/>
    <property type="match status" value="1"/>
</dbReference>
<evidence type="ECO:0000259" key="8">
    <source>
        <dbReference type="Pfam" id="PF00460"/>
    </source>
</evidence>
<gene>
    <name evidence="11" type="primary">flgK_1</name>
    <name evidence="7" type="synonym">flgK</name>
    <name evidence="11" type="ORF">MAMMFC1_01055</name>
</gene>
<accession>A0A348AH56</accession>
<dbReference type="SUPFAM" id="SSF64518">
    <property type="entry name" value="Phase 1 flagellin"/>
    <property type="match status" value="1"/>
</dbReference>
<keyword evidence="5 7" id="KW-0964">Secreted</keyword>
<feature type="domain" description="Flagellar hook-associated protein FlgK helical" evidence="10">
    <location>
        <begin position="96"/>
        <end position="356"/>
    </location>
</feature>
<dbReference type="PANTHER" id="PTHR30033:SF1">
    <property type="entry name" value="FLAGELLAR HOOK-ASSOCIATED PROTEIN 1"/>
    <property type="match status" value="1"/>
</dbReference>
<dbReference type="Proteomes" id="UP000276437">
    <property type="component" value="Chromosome"/>
</dbReference>
<evidence type="ECO:0000256" key="3">
    <source>
        <dbReference type="ARBA" id="ARBA00009677"/>
    </source>
</evidence>
<dbReference type="PRINTS" id="PR01005">
    <property type="entry name" value="FLGHOOKAP1"/>
</dbReference>
<dbReference type="GO" id="GO:0005576">
    <property type="term" value="C:extracellular region"/>
    <property type="evidence" value="ECO:0007669"/>
    <property type="project" value="UniProtKB-SubCell"/>
</dbReference>
<evidence type="ECO:0000256" key="4">
    <source>
        <dbReference type="ARBA" id="ARBA00016244"/>
    </source>
</evidence>
<evidence type="ECO:0000256" key="6">
    <source>
        <dbReference type="ARBA" id="ARBA00023143"/>
    </source>
</evidence>
<dbReference type="RefSeq" id="WP_126307092.1">
    <property type="nucleotide sequence ID" value="NZ_AP018449.1"/>
</dbReference>
<evidence type="ECO:0000256" key="2">
    <source>
        <dbReference type="ARBA" id="ARBA00004613"/>
    </source>
</evidence>
<dbReference type="GO" id="GO:0009424">
    <property type="term" value="C:bacterial-type flagellum hook"/>
    <property type="evidence" value="ECO:0007669"/>
    <property type="project" value="UniProtKB-UniRule"/>
</dbReference>
<evidence type="ECO:0000256" key="5">
    <source>
        <dbReference type="ARBA" id="ARBA00022525"/>
    </source>
</evidence>
<evidence type="ECO:0000313" key="11">
    <source>
        <dbReference type="EMBL" id="BBB90404.1"/>
    </source>
</evidence>
<evidence type="ECO:0000313" key="12">
    <source>
        <dbReference type="Proteomes" id="UP000276437"/>
    </source>
</evidence>
<keyword evidence="12" id="KW-1185">Reference proteome</keyword>
<dbReference type="InterPro" id="IPR010930">
    <property type="entry name" value="Flg_bb/hook_C_dom"/>
</dbReference>
<feature type="domain" description="Flagellar basal body rod protein N-terminal" evidence="8">
    <location>
        <begin position="11"/>
        <end position="37"/>
    </location>
</feature>
<dbReference type="InterPro" id="IPR002371">
    <property type="entry name" value="FlgK"/>
</dbReference>
<keyword evidence="6 7" id="KW-0975">Bacterial flagellum</keyword>
<comment type="similarity">
    <text evidence="3 7">Belongs to the flagella basal body rod proteins family.</text>
</comment>
<dbReference type="PROSITE" id="PS00588">
    <property type="entry name" value="FLAGELLA_BB_ROD"/>
    <property type="match status" value="1"/>
</dbReference>
<name>A0A348AH56_9FIRM</name>
<keyword evidence="11" id="KW-0282">Flagellum</keyword>
<sequence>MASTFAGLVISGNGLSASKVGLAVTSNNISNMNTTGYSRQVLIQNPIGPAAMYSRSYVGLGAKVESVDRVRDNLLDEKYWDENATLGEWETRAGYLEEIESVMGDADDTFSTLMDDFYSALEGVSTDPGSASARTAVKEAGVAICDYLNDSAARLTQLRQDANTEVKTTVDQINSYAQQIADLNKRISLAAASGAATNELEDARGALIDELSGLVDLDVDEVVVGTKADGTENKALTISIDGACLVSGDKVQQLECYEIADGSDQDGMYGIRWAGTGANLDPDGGSLQAYLDIRDGDGTGSYSESKGIPYFMDQLDTFARTFAAAFNEGIFEDGTTYYAGHAGGYTEDGETGVRFFSCSYTDSSGNSFEALLSGLDSAAAANTQYTSLYTNLTAANISLSADVLADADNIAAAASVNSDGSIDSEDNENMDALIELCESAKMFAGGTPEDFMNSLVSTLGTTSSYAQSKSDRQTTIIEYLENSRSSVAGVSSNEETANMTKYQKAYEASAQMISVWQEIYATTINMVSSD</sequence>
<dbReference type="EMBL" id="AP018449">
    <property type="protein sequence ID" value="BBB90404.1"/>
    <property type="molecule type" value="Genomic_DNA"/>
</dbReference>
<dbReference type="InterPro" id="IPR053927">
    <property type="entry name" value="FlgK_helical"/>
</dbReference>
<dbReference type="Pfam" id="PF22638">
    <property type="entry name" value="FlgK_D1"/>
    <property type="match status" value="1"/>
</dbReference>
<dbReference type="NCBIfam" id="TIGR02492">
    <property type="entry name" value="flgK_ends"/>
    <property type="match status" value="1"/>
</dbReference>
<dbReference type="OrthoDB" id="9802553at2"/>
<feature type="domain" description="Flagellar basal-body/hook protein C-terminal" evidence="9">
    <location>
        <begin position="487"/>
        <end position="526"/>
    </location>
</feature>